<evidence type="ECO:0000256" key="3">
    <source>
        <dbReference type="ARBA" id="ARBA00022692"/>
    </source>
</evidence>
<dbReference type="EMBL" id="JALJOT010000001">
    <property type="protein sequence ID" value="KAK9918010.1"/>
    <property type="molecule type" value="Genomic_DNA"/>
</dbReference>
<name>A0ABR2Z2X9_9CHLO</name>
<keyword evidence="6 7" id="KW-0472">Membrane</keyword>
<dbReference type="InterPro" id="IPR013057">
    <property type="entry name" value="AA_transpt_TM"/>
</dbReference>
<keyword evidence="5 7" id="KW-1133">Transmembrane helix</keyword>
<gene>
    <name evidence="9" type="ORF">WJX75_000512</name>
</gene>
<evidence type="ECO:0000256" key="4">
    <source>
        <dbReference type="ARBA" id="ARBA00022970"/>
    </source>
</evidence>
<evidence type="ECO:0000259" key="8">
    <source>
        <dbReference type="Pfam" id="PF01490"/>
    </source>
</evidence>
<feature type="transmembrane region" description="Helical" evidence="7">
    <location>
        <begin position="6"/>
        <end position="30"/>
    </location>
</feature>
<evidence type="ECO:0000313" key="9">
    <source>
        <dbReference type="EMBL" id="KAK9918010.1"/>
    </source>
</evidence>
<feature type="transmembrane region" description="Helical" evidence="7">
    <location>
        <begin position="70"/>
        <end position="87"/>
    </location>
</feature>
<evidence type="ECO:0000256" key="2">
    <source>
        <dbReference type="ARBA" id="ARBA00022448"/>
    </source>
</evidence>
<dbReference type="PANTHER" id="PTHR48017">
    <property type="entry name" value="OS05G0424000 PROTEIN-RELATED"/>
    <property type="match status" value="1"/>
</dbReference>
<proteinExistence type="predicted"/>
<evidence type="ECO:0000256" key="1">
    <source>
        <dbReference type="ARBA" id="ARBA00004370"/>
    </source>
</evidence>
<evidence type="ECO:0000256" key="7">
    <source>
        <dbReference type="SAM" id="Phobius"/>
    </source>
</evidence>
<feature type="transmembrane region" description="Helical" evidence="7">
    <location>
        <begin position="280"/>
        <end position="300"/>
    </location>
</feature>
<feature type="transmembrane region" description="Helical" evidence="7">
    <location>
        <begin position="166"/>
        <end position="192"/>
    </location>
</feature>
<dbReference type="Pfam" id="PF01490">
    <property type="entry name" value="Aa_trans"/>
    <property type="match status" value="1"/>
</dbReference>
<reference evidence="9 10" key="1">
    <citation type="journal article" date="2024" name="Nat. Commun.">
        <title>Phylogenomics reveals the evolutionary origins of lichenization in chlorophyte algae.</title>
        <authorList>
            <person name="Puginier C."/>
            <person name="Libourel C."/>
            <person name="Otte J."/>
            <person name="Skaloud P."/>
            <person name="Haon M."/>
            <person name="Grisel S."/>
            <person name="Petersen M."/>
            <person name="Berrin J.G."/>
            <person name="Delaux P.M."/>
            <person name="Dal Grande F."/>
            <person name="Keller J."/>
        </authorList>
    </citation>
    <scope>NUCLEOTIDE SEQUENCE [LARGE SCALE GENOMIC DNA]</scope>
    <source>
        <strain evidence="9 10">SAG 216-7</strain>
    </source>
</reference>
<feature type="transmembrane region" description="Helical" evidence="7">
    <location>
        <begin position="255"/>
        <end position="274"/>
    </location>
</feature>
<keyword evidence="4" id="KW-0029">Amino-acid transport</keyword>
<keyword evidence="3 7" id="KW-0812">Transmembrane</keyword>
<accession>A0ABR2Z2X9</accession>
<evidence type="ECO:0000256" key="5">
    <source>
        <dbReference type="ARBA" id="ARBA00022989"/>
    </source>
</evidence>
<feature type="transmembrane region" description="Helical" evidence="7">
    <location>
        <begin position="94"/>
        <end position="114"/>
    </location>
</feature>
<protein>
    <recommendedName>
        <fullName evidence="8">Amino acid transporter transmembrane domain-containing protein</fullName>
    </recommendedName>
</protein>
<evidence type="ECO:0000313" key="10">
    <source>
        <dbReference type="Proteomes" id="UP001491310"/>
    </source>
</evidence>
<feature type="transmembrane region" description="Helical" evidence="7">
    <location>
        <begin position="37"/>
        <end position="58"/>
    </location>
</feature>
<keyword evidence="2" id="KW-0813">Transport</keyword>
<keyword evidence="10" id="KW-1185">Reference proteome</keyword>
<feature type="transmembrane region" description="Helical" evidence="7">
    <location>
        <begin position="212"/>
        <end position="235"/>
    </location>
</feature>
<dbReference type="Proteomes" id="UP001491310">
    <property type="component" value="Unassembled WGS sequence"/>
</dbReference>
<evidence type="ECO:0000256" key="6">
    <source>
        <dbReference type="ARBA" id="ARBA00023136"/>
    </source>
</evidence>
<organism evidence="9 10">
    <name type="scientific">Coccomyxa subellipsoidea</name>
    <dbReference type="NCBI Taxonomy" id="248742"/>
    <lineage>
        <taxon>Eukaryota</taxon>
        <taxon>Viridiplantae</taxon>
        <taxon>Chlorophyta</taxon>
        <taxon>core chlorophytes</taxon>
        <taxon>Trebouxiophyceae</taxon>
        <taxon>Trebouxiophyceae incertae sedis</taxon>
        <taxon>Coccomyxaceae</taxon>
        <taxon>Coccomyxa</taxon>
    </lineage>
</organism>
<feature type="domain" description="Amino acid transporter transmembrane" evidence="8">
    <location>
        <begin position="37"/>
        <end position="308"/>
    </location>
</feature>
<sequence>MASTGIIAGIILKVGTDIIAIYTLWLLVILFQHRKQIMIFIVISVLGSGIVQIVASSSSQYAINKKYNKRTWSFIFGPVISLFAFLPTARSNRLLNVVGLAGTNYSCLYFFVQACSKGIDHSKVLLSPPGVQRFFTGAAVMAGGSGSFNAVMEVTDSMRQSRKMDFAFLLAVFWIMLLVIPHTTAVVLAYPHQVLQQANIYSILPPSGWRTASVYIMLIHNIAAFTLHVQPLMFLWERFVHTQGLPYYFRLPSRLPMVGVIFLLALAIPFYGVLNSLSSALTDPSLAYFLPCLAFTLFYWKKERLKSLAEEIHTFHWFAKCYQCAGST</sequence>
<comment type="caution">
    <text evidence="9">The sequence shown here is derived from an EMBL/GenBank/DDBJ whole genome shotgun (WGS) entry which is preliminary data.</text>
</comment>
<comment type="subcellular location">
    <subcellularLocation>
        <location evidence="1">Membrane</location>
    </subcellularLocation>
</comment>